<evidence type="ECO:0000256" key="2">
    <source>
        <dbReference type="SAM" id="SignalP"/>
    </source>
</evidence>
<keyword evidence="2" id="KW-0732">Signal</keyword>
<organism evidence="3 4">
    <name type="scientific">Cordyceps javanica</name>
    <dbReference type="NCBI Taxonomy" id="43265"/>
    <lineage>
        <taxon>Eukaryota</taxon>
        <taxon>Fungi</taxon>
        <taxon>Dikarya</taxon>
        <taxon>Ascomycota</taxon>
        <taxon>Pezizomycotina</taxon>
        <taxon>Sordariomycetes</taxon>
        <taxon>Hypocreomycetidae</taxon>
        <taxon>Hypocreales</taxon>
        <taxon>Cordycipitaceae</taxon>
        <taxon>Cordyceps</taxon>
    </lineage>
</organism>
<accession>A0A545USN5</accession>
<protein>
    <submittedName>
        <fullName evidence="3">Uncharacterized protein</fullName>
    </submittedName>
</protein>
<evidence type="ECO:0000313" key="3">
    <source>
        <dbReference type="EMBL" id="TQV92484.1"/>
    </source>
</evidence>
<dbReference type="Proteomes" id="UP000315783">
    <property type="component" value="Unassembled WGS sequence"/>
</dbReference>
<dbReference type="EMBL" id="SPUK01000015">
    <property type="protein sequence ID" value="TQV92484.1"/>
    <property type="molecule type" value="Genomic_DNA"/>
</dbReference>
<feature type="region of interest" description="Disordered" evidence="1">
    <location>
        <begin position="53"/>
        <end position="74"/>
    </location>
</feature>
<name>A0A545USN5_9HYPO</name>
<feature type="signal peptide" evidence="2">
    <location>
        <begin position="1"/>
        <end position="19"/>
    </location>
</feature>
<feature type="chain" id="PRO_5022233904" evidence="2">
    <location>
        <begin position="20"/>
        <end position="74"/>
    </location>
</feature>
<gene>
    <name evidence="3" type="ORF">IF1G_09002</name>
</gene>
<dbReference type="AlphaFoldDB" id="A0A545USN5"/>
<evidence type="ECO:0000256" key="1">
    <source>
        <dbReference type="SAM" id="MobiDB-lite"/>
    </source>
</evidence>
<reference evidence="3 4" key="1">
    <citation type="journal article" date="2019" name="Appl. Microbiol. Biotechnol.">
        <title>Genome sequence of Isaria javanica and comparative genome analysis insights into family S53 peptidase evolution in fungal entomopathogens.</title>
        <authorList>
            <person name="Lin R."/>
            <person name="Zhang X."/>
            <person name="Xin B."/>
            <person name="Zou M."/>
            <person name="Gao Y."/>
            <person name="Qin F."/>
            <person name="Hu Q."/>
            <person name="Xie B."/>
            <person name="Cheng X."/>
        </authorList>
    </citation>
    <scope>NUCLEOTIDE SEQUENCE [LARGE SCALE GENOMIC DNA]</scope>
    <source>
        <strain evidence="3 4">IJ1G</strain>
    </source>
</reference>
<evidence type="ECO:0000313" key="4">
    <source>
        <dbReference type="Proteomes" id="UP000315783"/>
    </source>
</evidence>
<keyword evidence="4" id="KW-1185">Reference proteome</keyword>
<comment type="caution">
    <text evidence="3">The sequence shown here is derived from an EMBL/GenBank/DDBJ whole genome shotgun (WGS) entry which is preliminary data.</text>
</comment>
<sequence>MKLSATTAVIAGFVAVAAALPTANVVVRSGGVDNAVIVARDDVVVDAAQDRKARGNAADDLCIEPPGSTSTANS</sequence>
<proteinExistence type="predicted"/>